<dbReference type="PANTHER" id="PTHR13847">
    <property type="entry name" value="SARCOSINE DEHYDROGENASE-RELATED"/>
    <property type="match status" value="1"/>
</dbReference>
<dbReference type="Gene3D" id="3.30.9.10">
    <property type="entry name" value="D-Amino Acid Oxidase, subunit A, domain 2"/>
    <property type="match status" value="1"/>
</dbReference>
<evidence type="ECO:0000256" key="4">
    <source>
        <dbReference type="ARBA" id="ARBA00022827"/>
    </source>
</evidence>
<proteinExistence type="inferred from homology"/>
<keyword evidence="5" id="KW-0560">Oxidoreductase</keyword>
<evidence type="ECO:0000259" key="7">
    <source>
        <dbReference type="Pfam" id="PF01266"/>
    </source>
</evidence>
<dbReference type="eggNOG" id="COG0665">
    <property type="taxonomic scope" value="Bacteria"/>
</dbReference>
<dbReference type="InterPro" id="IPR006076">
    <property type="entry name" value="FAD-dep_OxRdtase"/>
</dbReference>
<dbReference type="GO" id="GO:0005737">
    <property type="term" value="C:cytoplasm"/>
    <property type="evidence" value="ECO:0007669"/>
    <property type="project" value="TreeGrafter"/>
</dbReference>
<name>J0ZLP8_9HYPH</name>
<sequence>MKILILGSGVIGVTSAWYLNKAGHDVTVLDRQTGPALETSFANAGQVSFGYTTPWASPGLVIKALKWMMRPNSPLIIRPQANFRQISWLLSMLTNCNTQCYKDNKALMVRLSDYSAHCLKALREETHIPYDEGMKGTIQLFRDQAQFEAAHKDVEVLKADGIEFQMLNAQQCVEEEPGLFSLKKQITGGLQTPKDETGDCKIFTDKLAKMAQDKGVKFRYNVTIKKLHYAAQKISGVETSSGFETADAYLVCMGSFTPFLLSNVGLHAPIYPVKGYSITVPVTNAEHAPVSTVIDDSYKVAVTRLGDRIRVGGMAEVSDYKIKLSKQRMKTLQEALKMMFPKGYDQNYQPELWSGLRPVTPDSVPILGKTLFPNLYINSGHGTLGWTMSTGSAHFIADMISGKKTEIDPSGLDIQRYQ</sequence>
<organism evidence="8 9">
    <name type="scientific">Bartonella tamiae Th239</name>
    <dbReference type="NCBI Taxonomy" id="1094558"/>
    <lineage>
        <taxon>Bacteria</taxon>
        <taxon>Pseudomonadati</taxon>
        <taxon>Pseudomonadota</taxon>
        <taxon>Alphaproteobacteria</taxon>
        <taxon>Hyphomicrobiales</taxon>
        <taxon>Bartonellaceae</taxon>
        <taxon>Bartonella</taxon>
    </lineage>
</organism>
<dbReference type="RefSeq" id="WP_008040591.1">
    <property type="nucleotide sequence ID" value="NZ_JH725147.1"/>
</dbReference>
<dbReference type="STRING" id="1094558.ME5_01899"/>
<evidence type="ECO:0000256" key="5">
    <source>
        <dbReference type="ARBA" id="ARBA00023002"/>
    </source>
</evidence>
<dbReference type="HOGENOM" id="CLU_007884_9_2_5"/>
<comment type="cofactor">
    <cofactor evidence="1">
        <name>FAD</name>
        <dbReference type="ChEBI" id="CHEBI:57692"/>
    </cofactor>
</comment>
<dbReference type="EMBL" id="AIMB01000008">
    <property type="protein sequence ID" value="EJF89348.1"/>
    <property type="molecule type" value="Genomic_DNA"/>
</dbReference>
<dbReference type="AlphaFoldDB" id="J0ZLP8"/>
<dbReference type="Pfam" id="PF01266">
    <property type="entry name" value="DAO"/>
    <property type="match status" value="1"/>
</dbReference>
<keyword evidence="3" id="KW-0285">Flavoprotein</keyword>
<dbReference type="SUPFAM" id="SSF54373">
    <property type="entry name" value="FAD-linked reductases, C-terminal domain"/>
    <property type="match status" value="1"/>
</dbReference>
<dbReference type="GO" id="GO:0005886">
    <property type="term" value="C:plasma membrane"/>
    <property type="evidence" value="ECO:0007669"/>
    <property type="project" value="TreeGrafter"/>
</dbReference>
<dbReference type="NCBIfam" id="NF001933">
    <property type="entry name" value="PRK00711.1"/>
    <property type="match status" value="1"/>
</dbReference>
<keyword evidence="4" id="KW-0274">FAD</keyword>
<accession>J0ZLP8</accession>
<dbReference type="Proteomes" id="UP000008952">
    <property type="component" value="Unassembled WGS sequence"/>
</dbReference>
<dbReference type="FunFam" id="3.50.50.60:FF:000020">
    <property type="entry name" value="D-amino acid dehydrogenase"/>
    <property type="match status" value="1"/>
</dbReference>
<reference evidence="8 9" key="1">
    <citation type="submission" date="2012-03" db="EMBL/GenBank/DDBJ databases">
        <title>The Genome Sequence of Bartonella tamiae Th239.</title>
        <authorList>
            <consortium name="The Broad Institute Genome Sequencing Platform"/>
            <consortium name="The Broad Institute Genome Sequencing Center for Infectious Disease"/>
            <person name="Feldgarden M."/>
            <person name="Kirby J."/>
            <person name="Kosoy M."/>
            <person name="Birtles R."/>
            <person name="Probert W.S."/>
            <person name="Chiaraviglio L."/>
            <person name="Young S.K."/>
            <person name="Zeng Q."/>
            <person name="Gargeya S."/>
            <person name="Fitzgerald M."/>
            <person name="Haas B."/>
            <person name="Abouelleil A."/>
            <person name="Alvarado L."/>
            <person name="Arachchi H.M."/>
            <person name="Berlin A."/>
            <person name="Chapman S.B."/>
            <person name="Gearin G."/>
            <person name="Goldberg J."/>
            <person name="Griggs A."/>
            <person name="Gujja S."/>
            <person name="Hansen M."/>
            <person name="Heiman D."/>
            <person name="Howarth C."/>
            <person name="Larimer J."/>
            <person name="Lui A."/>
            <person name="MacDonald P.J.P."/>
            <person name="McCowen C."/>
            <person name="Montmayeur A."/>
            <person name="Murphy C."/>
            <person name="Neiman D."/>
            <person name="Pearson M."/>
            <person name="Priest M."/>
            <person name="Roberts A."/>
            <person name="Saif S."/>
            <person name="Shea T."/>
            <person name="Sisk P."/>
            <person name="Stolte C."/>
            <person name="Sykes S."/>
            <person name="Wortman J."/>
            <person name="Nusbaum C."/>
            <person name="Birren B."/>
        </authorList>
    </citation>
    <scope>NUCLEOTIDE SEQUENCE [LARGE SCALE GENOMIC DNA]</scope>
    <source>
        <strain evidence="8 9">Th239</strain>
    </source>
</reference>
<feature type="domain" description="FAD dependent oxidoreductase" evidence="7">
    <location>
        <begin position="2"/>
        <end position="399"/>
    </location>
</feature>
<comment type="similarity">
    <text evidence="2">Belongs to the DadA oxidoreductase family.</text>
</comment>
<dbReference type="GO" id="GO:0008718">
    <property type="term" value="F:D-amino-acid dehydrogenase activity"/>
    <property type="evidence" value="ECO:0007669"/>
    <property type="project" value="TreeGrafter"/>
</dbReference>
<dbReference type="SUPFAM" id="SSF51905">
    <property type="entry name" value="FAD/NAD(P)-binding domain"/>
    <property type="match status" value="1"/>
</dbReference>
<evidence type="ECO:0000313" key="8">
    <source>
        <dbReference type="EMBL" id="EJF89348.1"/>
    </source>
</evidence>
<gene>
    <name evidence="8" type="ORF">ME5_01899</name>
</gene>
<evidence type="ECO:0000256" key="1">
    <source>
        <dbReference type="ARBA" id="ARBA00001974"/>
    </source>
</evidence>
<comment type="catalytic activity">
    <reaction evidence="6">
        <text>a D-alpha-amino acid + A + H2O = a 2-oxocarboxylate + AH2 + NH4(+)</text>
        <dbReference type="Rhea" id="RHEA:18125"/>
        <dbReference type="ChEBI" id="CHEBI:13193"/>
        <dbReference type="ChEBI" id="CHEBI:15377"/>
        <dbReference type="ChEBI" id="CHEBI:17499"/>
        <dbReference type="ChEBI" id="CHEBI:28938"/>
        <dbReference type="ChEBI" id="CHEBI:35179"/>
        <dbReference type="ChEBI" id="CHEBI:59871"/>
    </reaction>
</comment>
<evidence type="ECO:0000256" key="6">
    <source>
        <dbReference type="ARBA" id="ARBA00047884"/>
    </source>
</evidence>
<dbReference type="PATRIC" id="fig|1094558.3.peg.2035"/>
<dbReference type="PANTHER" id="PTHR13847:SF280">
    <property type="entry name" value="D-AMINO ACID DEHYDROGENASE"/>
    <property type="match status" value="1"/>
</dbReference>
<dbReference type="OrthoDB" id="9805337at2"/>
<evidence type="ECO:0000313" key="9">
    <source>
        <dbReference type="Proteomes" id="UP000008952"/>
    </source>
</evidence>
<evidence type="ECO:0000256" key="2">
    <source>
        <dbReference type="ARBA" id="ARBA00009410"/>
    </source>
</evidence>
<evidence type="ECO:0000256" key="3">
    <source>
        <dbReference type="ARBA" id="ARBA00022630"/>
    </source>
</evidence>
<dbReference type="Gene3D" id="3.50.50.60">
    <property type="entry name" value="FAD/NAD(P)-binding domain"/>
    <property type="match status" value="2"/>
</dbReference>
<comment type="caution">
    <text evidence="8">The sequence shown here is derived from an EMBL/GenBank/DDBJ whole genome shotgun (WGS) entry which is preliminary data.</text>
</comment>
<dbReference type="InterPro" id="IPR036188">
    <property type="entry name" value="FAD/NAD-bd_sf"/>
</dbReference>
<protein>
    <recommendedName>
        <fullName evidence="7">FAD dependent oxidoreductase domain-containing protein</fullName>
    </recommendedName>
</protein>
<keyword evidence="9" id="KW-1185">Reference proteome</keyword>
<dbReference type="GO" id="GO:0055130">
    <property type="term" value="P:D-alanine catabolic process"/>
    <property type="evidence" value="ECO:0007669"/>
    <property type="project" value="TreeGrafter"/>
</dbReference>